<evidence type="ECO:0000256" key="2">
    <source>
        <dbReference type="ARBA" id="ARBA00023125"/>
    </source>
</evidence>
<dbReference type="SUPFAM" id="SSF51215">
    <property type="entry name" value="Regulatory protein AraC"/>
    <property type="match status" value="1"/>
</dbReference>
<evidence type="ECO:0000313" key="6">
    <source>
        <dbReference type="Proteomes" id="UP000184420"/>
    </source>
</evidence>
<name>A0A1M7AA57_9BACT</name>
<dbReference type="GO" id="GO:0003700">
    <property type="term" value="F:DNA-binding transcription factor activity"/>
    <property type="evidence" value="ECO:0007669"/>
    <property type="project" value="InterPro"/>
</dbReference>
<evidence type="ECO:0000259" key="4">
    <source>
        <dbReference type="PROSITE" id="PS01124"/>
    </source>
</evidence>
<dbReference type="GO" id="GO:0043565">
    <property type="term" value="F:sequence-specific DNA binding"/>
    <property type="evidence" value="ECO:0007669"/>
    <property type="project" value="InterPro"/>
</dbReference>
<sequence>MAIQKDHFPVLSIQEFSEGKTSGHPLLYHEIRGERHIEEPHKHDFFIAVIFEKGRGTHTIDFVEHKVAKHQLHLLFPQQVHAWKFMKGTVGYQLMIGREQYEAFLPSLRFSSAFYERHPVLNLDEASFHALLYEFKSLQQELGKKEIFRELITARTTVTGLLISKAAESIFKDVNSYSANPILARFLRLIDVHFKEERSVAFYAGELNISPNYLNIICNKALHASASSLIQNRVLIEAKRLLKASEMSVKEIVFDLGFYDHANFSKFFKAHTGMSPSAFKEWQ</sequence>
<dbReference type="InterPro" id="IPR009057">
    <property type="entry name" value="Homeodomain-like_sf"/>
</dbReference>
<dbReference type="AlphaFoldDB" id="A0A1M7AA57"/>
<evidence type="ECO:0000313" key="5">
    <source>
        <dbReference type="EMBL" id="SHL39479.1"/>
    </source>
</evidence>
<dbReference type="PANTHER" id="PTHR43280:SF32">
    <property type="entry name" value="TRANSCRIPTIONAL REGULATORY PROTEIN"/>
    <property type="match status" value="1"/>
</dbReference>
<dbReference type="STRING" id="1419482.SAMN05444266_103188"/>
<proteinExistence type="predicted"/>
<dbReference type="InterPro" id="IPR018060">
    <property type="entry name" value="HTH_AraC"/>
</dbReference>
<dbReference type="SUPFAM" id="SSF46689">
    <property type="entry name" value="Homeodomain-like"/>
    <property type="match status" value="1"/>
</dbReference>
<dbReference type="PROSITE" id="PS01124">
    <property type="entry name" value="HTH_ARAC_FAMILY_2"/>
    <property type="match status" value="1"/>
</dbReference>
<dbReference type="InterPro" id="IPR003313">
    <property type="entry name" value="AraC-bd"/>
</dbReference>
<dbReference type="SMART" id="SM00342">
    <property type="entry name" value="HTH_ARAC"/>
    <property type="match status" value="1"/>
</dbReference>
<dbReference type="Proteomes" id="UP000184420">
    <property type="component" value="Unassembled WGS sequence"/>
</dbReference>
<dbReference type="PANTHER" id="PTHR43280">
    <property type="entry name" value="ARAC-FAMILY TRANSCRIPTIONAL REGULATOR"/>
    <property type="match status" value="1"/>
</dbReference>
<keyword evidence="6" id="KW-1185">Reference proteome</keyword>
<protein>
    <submittedName>
        <fullName evidence="5">AraC-type DNA-binding protein</fullName>
    </submittedName>
</protein>
<evidence type="ECO:0000256" key="1">
    <source>
        <dbReference type="ARBA" id="ARBA00023015"/>
    </source>
</evidence>
<feature type="domain" description="HTH araC/xylS-type" evidence="4">
    <location>
        <begin position="184"/>
        <end position="282"/>
    </location>
</feature>
<keyword evidence="2 5" id="KW-0238">DNA-binding</keyword>
<dbReference type="Pfam" id="PF02311">
    <property type="entry name" value="AraC_binding"/>
    <property type="match status" value="1"/>
</dbReference>
<keyword evidence="3" id="KW-0804">Transcription</keyword>
<dbReference type="EMBL" id="FRBL01000003">
    <property type="protein sequence ID" value="SHL39479.1"/>
    <property type="molecule type" value="Genomic_DNA"/>
</dbReference>
<keyword evidence="1" id="KW-0805">Transcription regulation</keyword>
<evidence type="ECO:0000256" key="3">
    <source>
        <dbReference type="ARBA" id="ARBA00023163"/>
    </source>
</evidence>
<dbReference type="Pfam" id="PF12833">
    <property type="entry name" value="HTH_18"/>
    <property type="match status" value="1"/>
</dbReference>
<organism evidence="5 6">
    <name type="scientific">Chitinophaga jiangningensis</name>
    <dbReference type="NCBI Taxonomy" id="1419482"/>
    <lineage>
        <taxon>Bacteria</taxon>
        <taxon>Pseudomonadati</taxon>
        <taxon>Bacteroidota</taxon>
        <taxon>Chitinophagia</taxon>
        <taxon>Chitinophagales</taxon>
        <taxon>Chitinophagaceae</taxon>
        <taxon>Chitinophaga</taxon>
    </lineage>
</organism>
<accession>A0A1M7AA57</accession>
<reference evidence="5 6" key="1">
    <citation type="submission" date="2016-11" db="EMBL/GenBank/DDBJ databases">
        <authorList>
            <person name="Jaros S."/>
            <person name="Januszkiewicz K."/>
            <person name="Wedrychowicz H."/>
        </authorList>
    </citation>
    <scope>NUCLEOTIDE SEQUENCE [LARGE SCALE GENOMIC DNA]</scope>
    <source>
        <strain evidence="5 6">DSM 27406</strain>
    </source>
</reference>
<gene>
    <name evidence="5" type="ORF">SAMN05444266_103188</name>
</gene>
<dbReference type="RefSeq" id="WP_073079902.1">
    <property type="nucleotide sequence ID" value="NZ_FRBL01000003.1"/>
</dbReference>
<dbReference type="InterPro" id="IPR037923">
    <property type="entry name" value="HTH-like"/>
</dbReference>
<dbReference type="OrthoDB" id="2585681at2"/>
<dbReference type="Gene3D" id="1.10.10.60">
    <property type="entry name" value="Homeodomain-like"/>
    <property type="match status" value="1"/>
</dbReference>